<reference evidence="1 2" key="1">
    <citation type="submission" date="2019-08" db="EMBL/GenBank/DDBJ databases">
        <title>The genome of the soybean aphid Biotype 1, its phylome, world population structure and adaptation to the North American continent.</title>
        <authorList>
            <person name="Giordano R."/>
            <person name="Donthu R.K."/>
            <person name="Hernandez A.G."/>
            <person name="Wright C.L."/>
            <person name="Zimin A.V."/>
        </authorList>
    </citation>
    <scope>NUCLEOTIDE SEQUENCE [LARGE SCALE GENOMIC DNA]</scope>
    <source>
        <tissue evidence="1">Whole aphids</tissue>
    </source>
</reference>
<gene>
    <name evidence="1" type="ORF">AGLY_014189</name>
</gene>
<proteinExistence type="predicted"/>
<evidence type="ECO:0000313" key="2">
    <source>
        <dbReference type="Proteomes" id="UP000475862"/>
    </source>
</evidence>
<dbReference type="OrthoDB" id="6622882at2759"/>
<accession>A0A6G0T6F9</accession>
<dbReference type="SUPFAM" id="SSF53098">
    <property type="entry name" value="Ribonuclease H-like"/>
    <property type="match status" value="1"/>
</dbReference>
<name>A0A6G0T6F9_APHGL</name>
<dbReference type="PANTHER" id="PTHR37162">
    <property type="entry name" value="HAT FAMILY DIMERISATION DOMAINCONTAINING PROTEIN-RELATED"/>
    <property type="match status" value="1"/>
</dbReference>
<organism evidence="1 2">
    <name type="scientific">Aphis glycines</name>
    <name type="common">Soybean aphid</name>
    <dbReference type="NCBI Taxonomy" id="307491"/>
    <lineage>
        <taxon>Eukaryota</taxon>
        <taxon>Metazoa</taxon>
        <taxon>Ecdysozoa</taxon>
        <taxon>Arthropoda</taxon>
        <taxon>Hexapoda</taxon>
        <taxon>Insecta</taxon>
        <taxon>Pterygota</taxon>
        <taxon>Neoptera</taxon>
        <taxon>Paraneoptera</taxon>
        <taxon>Hemiptera</taxon>
        <taxon>Sternorrhyncha</taxon>
        <taxon>Aphidomorpha</taxon>
        <taxon>Aphidoidea</taxon>
        <taxon>Aphididae</taxon>
        <taxon>Aphidini</taxon>
        <taxon>Aphis</taxon>
        <taxon>Aphis</taxon>
    </lineage>
</organism>
<dbReference type="PANTHER" id="PTHR37162:SF1">
    <property type="entry name" value="BED-TYPE DOMAIN-CONTAINING PROTEIN"/>
    <property type="match status" value="1"/>
</dbReference>
<comment type="caution">
    <text evidence="1">The sequence shown here is derived from an EMBL/GenBank/DDBJ whole genome shotgun (WGS) entry which is preliminary data.</text>
</comment>
<keyword evidence="2" id="KW-1185">Reference proteome</keyword>
<dbReference type="Proteomes" id="UP000475862">
    <property type="component" value="Unassembled WGS sequence"/>
</dbReference>
<dbReference type="InterPro" id="IPR012337">
    <property type="entry name" value="RNaseH-like_sf"/>
</dbReference>
<sequence>MSDFEDDPLHNGGPPRNLRKIQHCAQKFWKECLCKLSMVAELSNIKNHGKSIKHKQIVTAGPIQRAKIKIVAFISEHNIAFLAADHLSGLLQECFPDLEIAKGISIKRTKTTAIIKNVIGSSAKEELFDSLKNSKFSVLTDESTNIGTVKTSCIVVRYFDKNIGKIVSKFWDLHPVFNSLNPCSATAEKLYNLLMESFSTHNIPETNMIGFGSDGCNVMMGSVNSVASRLKNTFPGIFILKYVCHSMNLCASESCKQLPRNCKDFVRSIFSFLKSSSKRLAEFSQFQKFMEVELRRLLHPSQTWWLSLNMVGSRILEQWDALKLYFTDTWINQRLLSTEEIFKSLNDPFIKLYFYFLDWILPKFTRFNQYFQTERVVITDLHEMIISLFQEIVLCFLKREYVTKTKLSAINPKIGQFQLIDRQLYLGAKVMSHIDEPNVIANNICRKNFFERCRLFLPEGFYPSVANDLSSFPLALASIERNRSTNNKYGII</sequence>
<evidence type="ECO:0000313" key="1">
    <source>
        <dbReference type="EMBL" id="KAE9525662.1"/>
    </source>
</evidence>
<dbReference type="EMBL" id="VYZN01000059">
    <property type="protein sequence ID" value="KAE9525662.1"/>
    <property type="molecule type" value="Genomic_DNA"/>
</dbReference>
<protein>
    <submittedName>
        <fullName evidence="1">Uncharacterized protein</fullName>
    </submittedName>
</protein>
<dbReference type="AlphaFoldDB" id="A0A6G0T6F9"/>